<gene>
    <name evidence="1" type="ORF">P9875_12225</name>
</gene>
<keyword evidence="2" id="KW-1185">Reference proteome</keyword>
<sequence length="161" mass="18507">MSETLSLFKSKFDKLYNVFEQFYASFPELSDRRISELRDSWCCAKAQYVQLINAGESKSKIAAGLEQGLRELPLLLAGVEPQNRAKITDALNNAVRAAYPEFVAKEAKYLEQILINGRIRSENQFYLVHHRIDELEGTGATATQLDALYRLIDEFESRRRR</sequence>
<evidence type="ECO:0000313" key="1">
    <source>
        <dbReference type="EMBL" id="WFR81869.1"/>
    </source>
</evidence>
<dbReference type="Proteomes" id="UP001219584">
    <property type="component" value="Chromosome"/>
</dbReference>
<name>A0ABY8IAA3_9BURK</name>
<evidence type="ECO:0000313" key="2">
    <source>
        <dbReference type="Proteomes" id="UP001219584"/>
    </source>
</evidence>
<protein>
    <submittedName>
        <fullName evidence="1">Uncharacterized protein</fullName>
    </submittedName>
</protein>
<dbReference type="EMBL" id="CP121464">
    <property type="protein sequence ID" value="WFR81869.1"/>
    <property type="molecule type" value="Genomic_DNA"/>
</dbReference>
<accession>A0ABY8IAA3</accession>
<dbReference type="RefSeq" id="WP_278318516.1">
    <property type="nucleotide sequence ID" value="NZ_CP121464.1"/>
</dbReference>
<proteinExistence type="predicted"/>
<reference evidence="1 2" key="1">
    <citation type="submission" date="2023-04" db="EMBL/GenBank/DDBJ databases">
        <title>Nanopore sequencing of Janthinobacterium from water.</title>
        <authorList>
            <person name="Ciuchcinski K."/>
            <person name="Rokowska A."/>
            <person name="Dziewit L."/>
        </authorList>
    </citation>
    <scope>NUCLEOTIDE SEQUENCE [LARGE SCALE GENOMIC DNA]</scope>
    <source>
        <strain evidence="1 2">DEMB2</strain>
    </source>
</reference>
<organism evidence="1 2">
    <name type="scientific">Janthinobacterium rivuli</name>
    <dbReference type="NCBI Taxonomy" id="2751478"/>
    <lineage>
        <taxon>Bacteria</taxon>
        <taxon>Pseudomonadati</taxon>
        <taxon>Pseudomonadota</taxon>
        <taxon>Betaproteobacteria</taxon>
        <taxon>Burkholderiales</taxon>
        <taxon>Oxalobacteraceae</taxon>
        <taxon>Janthinobacterium</taxon>
    </lineage>
</organism>